<evidence type="ECO:0000313" key="3">
    <source>
        <dbReference type="Proteomes" id="UP000032247"/>
    </source>
</evidence>
<name>A0A0D1KYF8_BACIU</name>
<comment type="caution">
    <text evidence="2">The sequence shown here is derived from an EMBL/GenBank/DDBJ whole genome shotgun (WGS) entry which is preliminary data.</text>
</comment>
<evidence type="ECO:0000256" key="1">
    <source>
        <dbReference type="SAM" id="SignalP"/>
    </source>
</evidence>
<feature type="signal peptide" evidence="1">
    <location>
        <begin position="1"/>
        <end position="24"/>
    </location>
</feature>
<dbReference type="AlphaFoldDB" id="A0A0D1KYF8"/>
<feature type="chain" id="PRO_5039053730" evidence="1">
    <location>
        <begin position="25"/>
        <end position="173"/>
    </location>
</feature>
<keyword evidence="1" id="KW-0732">Signal</keyword>
<organism evidence="2 3">
    <name type="scientific">Bacillus subtilis</name>
    <dbReference type="NCBI Taxonomy" id="1423"/>
    <lineage>
        <taxon>Bacteria</taxon>
        <taxon>Bacillati</taxon>
        <taxon>Bacillota</taxon>
        <taxon>Bacilli</taxon>
        <taxon>Bacillales</taxon>
        <taxon>Bacillaceae</taxon>
        <taxon>Bacillus</taxon>
    </lineage>
</organism>
<dbReference type="Proteomes" id="UP000032247">
    <property type="component" value="Unassembled WGS sequence"/>
</dbReference>
<sequence length="173" mass="18578">MNSTICKVGIVGMLSIGGVLSPFAAGAEAKEEARNNQTTTLSVNQPVNVLKTASVLNSQNSKPTADDWESAGTEYGSTKFEKYSLAAVVQTLGFALNLPSGGWSSYLAGLANMVILGEYPVVYFKDRKEFKMAGATLMTRHNVTIYEDKDRKKKIGSDSFIITDRGGPKAADK</sequence>
<dbReference type="PATRIC" id="fig|1423.173.peg.1814"/>
<protein>
    <submittedName>
        <fullName evidence="2">Uncharacterized protein</fullName>
    </submittedName>
</protein>
<proteinExistence type="predicted"/>
<accession>A0A0D1KYF8</accession>
<reference evidence="2 3" key="1">
    <citation type="submission" date="2014-12" db="EMBL/GenBank/DDBJ databases">
        <title>Comparative genome analysis of Bacillus coagulans HM-08, Clostridium butyricum HM-68, Bacillus subtilis HM-66 and Bacillus licheniformis BL-09.</title>
        <authorList>
            <person name="Zhang H."/>
        </authorList>
    </citation>
    <scope>NUCLEOTIDE SEQUENCE [LARGE SCALE GENOMIC DNA]</scope>
    <source>
        <strain evidence="2 3">HM-66</strain>
    </source>
</reference>
<gene>
    <name evidence="2" type="ORF">SC09_Contig24orf00051</name>
</gene>
<evidence type="ECO:0000313" key="2">
    <source>
        <dbReference type="EMBL" id="KIU11167.1"/>
    </source>
</evidence>
<dbReference type="EMBL" id="JXBC01000003">
    <property type="protein sequence ID" value="KIU11167.1"/>
    <property type="molecule type" value="Genomic_DNA"/>
</dbReference>